<dbReference type="Proteomes" id="UP000321933">
    <property type="component" value="Unassembled WGS sequence"/>
</dbReference>
<comment type="caution">
    <text evidence="1">The sequence shown here is derived from an EMBL/GenBank/DDBJ whole genome shotgun (WGS) entry which is preliminary data.</text>
</comment>
<protein>
    <submittedName>
        <fullName evidence="1">Uncharacterized protein</fullName>
    </submittedName>
</protein>
<name>A0A5C8ZL72_9GAMM</name>
<organism evidence="1 2">
    <name type="scientific">Parahaliea aestuarii</name>
    <dbReference type="NCBI Taxonomy" id="1852021"/>
    <lineage>
        <taxon>Bacteria</taxon>
        <taxon>Pseudomonadati</taxon>
        <taxon>Pseudomonadota</taxon>
        <taxon>Gammaproteobacteria</taxon>
        <taxon>Cellvibrionales</taxon>
        <taxon>Halieaceae</taxon>
        <taxon>Parahaliea</taxon>
    </lineage>
</organism>
<evidence type="ECO:0000313" key="1">
    <source>
        <dbReference type="EMBL" id="TXS89213.1"/>
    </source>
</evidence>
<accession>A0A5C8ZL72</accession>
<dbReference type="EMBL" id="VRYZ01000010">
    <property type="protein sequence ID" value="TXS89213.1"/>
    <property type="molecule type" value="Genomic_DNA"/>
</dbReference>
<gene>
    <name evidence="1" type="ORF">FVW59_19010</name>
</gene>
<proteinExistence type="predicted"/>
<dbReference type="RefSeq" id="WP_148065964.1">
    <property type="nucleotide sequence ID" value="NZ_VRYZ01000010.1"/>
</dbReference>
<dbReference type="AlphaFoldDB" id="A0A5C8ZL72"/>
<reference evidence="1 2" key="1">
    <citation type="submission" date="2019-08" db="EMBL/GenBank/DDBJ databases">
        <title>Parahaliea maris sp. nov., isolated from the surface seawater.</title>
        <authorList>
            <person name="Liu Y."/>
        </authorList>
    </citation>
    <scope>NUCLEOTIDE SEQUENCE [LARGE SCALE GENOMIC DNA]</scope>
    <source>
        <strain evidence="1 2">S2-26</strain>
    </source>
</reference>
<keyword evidence="2" id="KW-1185">Reference proteome</keyword>
<sequence>MSTNSSILLLSQRCPEANIRFINGEDVPSFPTESISRKARERGLEKLARSVLSSEMSQRGKFKLESDHIIGSDGEVWFEIRAALDETASELDIRDGSLDAACKKVGIAMQALETLVDSGADGKACEEFRALYGESEFTKFKGFVANDLSKLRHHKLEVMIGEQRDPVSMEVPAKTRRVREGDTMKRRGIIRFDFQSEVGSSQFQDFATNVKYSIVTRDSDCNEVREYASYNRREVIMSGRPQVKDGKIVAIEVDSLELVDKSDAAMEADNIKFNELQNRVRRIGSSGQDANKTPIEYDVAGNEHFTI</sequence>
<evidence type="ECO:0000313" key="2">
    <source>
        <dbReference type="Proteomes" id="UP000321933"/>
    </source>
</evidence>